<dbReference type="AlphaFoldDB" id="A0A363NRU4"/>
<dbReference type="RefSeq" id="WP_108634841.1">
    <property type="nucleotide sequence ID" value="NZ_QCXX01000004.1"/>
</dbReference>
<evidence type="ECO:0000256" key="8">
    <source>
        <dbReference type="SAM" id="SignalP"/>
    </source>
</evidence>
<dbReference type="Pfam" id="PF03349">
    <property type="entry name" value="Toluene_X"/>
    <property type="match status" value="1"/>
</dbReference>
<evidence type="ECO:0000256" key="3">
    <source>
        <dbReference type="ARBA" id="ARBA00022452"/>
    </source>
</evidence>
<comment type="similarity">
    <text evidence="2">Belongs to the OmpP1/FadL family.</text>
</comment>
<evidence type="ECO:0000256" key="4">
    <source>
        <dbReference type="ARBA" id="ARBA00022692"/>
    </source>
</evidence>
<keyword evidence="5 8" id="KW-0732">Signal</keyword>
<accession>A0A363NRU4</accession>
<organism evidence="9 10">
    <name type="scientific">Sphingobacterium athyrii</name>
    <dbReference type="NCBI Taxonomy" id="2152717"/>
    <lineage>
        <taxon>Bacteria</taxon>
        <taxon>Pseudomonadati</taxon>
        <taxon>Bacteroidota</taxon>
        <taxon>Sphingobacteriia</taxon>
        <taxon>Sphingobacteriales</taxon>
        <taxon>Sphingobacteriaceae</taxon>
        <taxon>Sphingobacterium</taxon>
    </lineage>
</organism>
<feature type="signal peptide" evidence="8">
    <location>
        <begin position="1"/>
        <end position="18"/>
    </location>
</feature>
<comment type="subcellular location">
    <subcellularLocation>
        <location evidence="1">Cell outer membrane</location>
        <topology evidence="1">Multi-pass membrane protein</topology>
    </subcellularLocation>
</comment>
<dbReference type="Gene3D" id="2.40.160.60">
    <property type="entry name" value="Outer membrane protein transport protein (OMPP1/FadL/TodX)"/>
    <property type="match status" value="1"/>
</dbReference>
<reference evidence="9 10" key="1">
    <citation type="submission" date="2018-04" db="EMBL/GenBank/DDBJ databases">
        <title>Sphingobacterium sp. M46 Genome.</title>
        <authorList>
            <person name="Cheng J."/>
            <person name="Li Y."/>
        </authorList>
    </citation>
    <scope>NUCLEOTIDE SEQUENCE [LARGE SCALE GENOMIC DNA]</scope>
    <source>
        <strain evidence="9 10">M46</strain>
    </source>
</reference>
<sequence length="406" mass="43953">MKKLLFSILCASPSLLFAQGSQVNTQGVRALGMAGAGSALFTDETSIFYNPGGLAKMDHNAVSAGISAVMYRSAFKESGSNQVYNTRSQVTPPFSVFATFGPDNARWKAGLGVYTPYGGAVDWGDSWPGKYELNHLKLRAIYIQPTISYKLTDNLSVGAGFVYNIGMVDLARSLPLFLPDGSSAHAKLTGTGTGIGYNVGAHYNFDNNVAISLSYRSKVVTKLKKGDAEFTVPDAVAASFSDTKFSAELPLPASLNLGLSVPVSDKVDIVADGTFIQYNIYKKLVFDYADNTPLLQDTEQIKNYKNAFSGKVGVNYKANEKLAVRAGVGYVKTPVDKDYVYAETPDNDRLMGALGLSYAINDKFSLHAAYVLQKLKERTVTSPVTQIEGAYKTNIHAPSISFTYKW</sequence>
<protein>
    <submittedName>
        <fullName evidence="9">Long-chain fatty acid transporter</fullName>
    </submittedName>
</protein>
<evidence type="ECO:0000313" key="10">
    <source>
        <dbReference type="Proteomes" id="UP000250831"/>
    </source>
</evidence>
<evidence type="ECO:0000256" key="1">
    <source>
        <dbReference type="ARBA" id="ARBA00004571"/>
    </source>
</evidence>
<dbReference type="PANTHER" id="PTHR35093:SF8">
    <property type="entry name" value="OUTER MEMBRANE PROTEIN NMB0088-RELATED"/>
    <property type="match status" value="1"/>
</dbReference>
<dbReference type="Proteomes" id="UP000250831">
    <property type="component" value="Unassembled WGS sequence"/>
</dbReference>
<dbReference type="EMBL" id="QCXX01000004">
    <property type="protein sequence ID" value="PUV23494.1"/>
    <property type="molecule type" value="Genomic_DNA"/>
</dbReference>
<keyword evidence="7" id="KW-0998">Cell outer membrane</keyword>
<dbReference type="SUPFAM" id="SSF56935">
    <property type="entry name" value="Porins"/>
    <property type="match status" value="1"/>
</dbReference>
<dbReference type="PANTHER" id="PTHR35093">
    <property type="entry name" value="OUTER MEMBRANE PROTEIN NMB0088-RELATED"/>
    <property type="match status" value="1"/>
</dbReference>
<proteinExistence type="inferred from homology"/>
<evidence type="ECO:0000256" key="5">
    <source>
        <dbReference type="ARBA" id="ARBA00022729"/>
    </source>
</evidence>
<dbReference type="OrthoDB" id="9922at2"/>
<name>A0A363NRU4_9SPHI</name>
<comment type="caution">
    <text evidence="9">The sequence shown here is derived from an EMBL/GenBank/DDBJ whole genome shotgun (WGS) entry which is preliminary data.</text>
</comment>
<gene>
    <name evidence="9" type="ORF">DCO56_16385</name>
</gene>
<evidence type="ECO:0000313" key="9">
    <source>
        <dbReference type="EMBL" id="PUV23494.1"/>
    </source>
</evidence>
<keyword evidence="10" id="KW-1185">Reference proteome</keyword>
<evidence type="ECO:0000256" key="6">
    <source>
        <dbReference type="ARBA" id="ARBA00023136"/>
    </source>
</evidence>
<evidence type="ECO:0000256" key="2">
    <source>
        <dbReference type="ARBA" id="ARBA00008163"/>
    </source>
</evidence>
<dbReference type="InterPro" id="IPR005017">
    <property type="entry name" value="OMPP1/FadL/TodX"/>
</dbReference>
<dbReference type="GO" id="GO:0009279">
    <property type="term" value="C:cell outer membrane"/>
    <property type="evidence" value="ECO:0007669"/>
    <property type="project" value="UniProtKB-SubCell"/>
</dbReference>
<evidence type="ECO:0000256" key="7">
    <source>
        <dbReference type="ARBA" id="ARBA00023237"/>
    </source>
</evidence>
<keyword evidence="6" id="KW-0472">Membrane</keyword>
<keyword evidence="4" id="KW-0812">Transmembrane</keyword>
<keyword evidence="3" id="KW-1134">Transmembrane beta strand</keyword>
<feature type="chain" id="PRO_5017049479" evidence="8">
    <location>
        <begin position="19"/>
        <end position="406"/>
    </location>
</feature>
<dbReference type="GO" id="GO:0015483">
    <property type="term" value="F:long-chain fatty acid transporting porin activity"/>
    <property type="evidence" value="ECO:0007669"/>
    <property type="project" value="TreeGrafter"/>
</dbReference>